<dbReference type="GO" id="GO:0008270">
    <property type="term" value="F:zinc ion binding"/>
    <property type="evidence" value="ECO:0007669"/>
    <property type="project" value="UniProtKB-KW"/>
</dbReference>
<dbReference type="PROSITE" id="PS00518">
    <property type="entry name" value="ZF_RING_1"/>
    <property type="match status" value="1"/>
</dbReference>
<feature type="domain" description="B30.2/SPRY" evidence="9">
    <location>
        <begin position="332"/>
        <end position="527"/>
    </location>
</feature>
<evidence type="ECO:0000256" key="3">
    <source>
        <dbReference type="ARBA" id="ARBA00022771"/>
    </source>
</evidence>
<dbReference type="SMART" id="SM00449">
    <property type="entry name" value="SPRY"/>
    <property type="match status" value="1"/>
</dbReference>
<evidence type="ECO:0000313" key="11">
    <source>
        <dbReference type="RefSeq" id="XP_030635101.1"/>
    </source>
</evidence>
<dbReference type="GO" id="GO:0045087">
    <property type="term" value="P:innate immune response"/>
    <property type="evidence" value="ECO:0007669"/>
    <property type="project" value="UniProtKB-KW"/>
</dbReference>
<sequence length="531" mass="61233">MASPSCSLPEDQFQCSVCLDVFTDPVTIACGHNFCMDCIKKCWEKTTQCQCPMCKEKFLRRPELKVNTVFRDIVDHFKRSRGLDKPDVPCDACNGKRRRAMKSCIDCGLSYCAIHLEPHKTAEKLKKHRLINPVDNLDDWMCKKHERPLELFCRDHQVLVCQFCTETEHRTHNIVPLEKESAKRKSQVERTQTELQQMVKDRLKKMQDLRHSIVLSNKSTTKGLEFLSALRSSMKRSLSELAEVMEEKHKATEWQAKQFIKELDQEIIELKKRETELEQVSHAEDDRKLLQISESLCRPPATKNWAEIHLNGHLYVETMKRAMSELEKSFRMEMEKIPELKLRRIQEHAVDVTLDPDTAHSYLILSPDGKQVRDGNTQQDLPDNPKRFKNYCLVLGKEGFSSGKFYYEVQVSGKTEWDLGVAKGSISRKGTLTASTSDGQWTLLLRNGNEYKALEPPFSPLSLKQKPQKVGVFVDYEEGLVSFYDVDAKSHIYSFTRQYFTEKIYPMFSPCRNSGGNNSAPLVITPVCYTL</sequence>
<dbReference type="Gene3D" id="3.30.40.10">
    <property type="entry name" value="Zinc/RING finger domain, C3HC4 (zinc finger)"/>
    <property type="match status" value="1"/>
</dbReference>
<evidence type="ECO:0000256" key="5">
    <source>
        <dbReference type="ARBA" id="ARBA00022859"/>
    </source>
</evidence>
<dbReference type="CDD" id="cd19769">
    <property type="entry name" value="Bbox2_TRIM16-like"/>
    <property type="match status" value="1"/>
</dbReference>
<dbReference type="Proteomes" id="UP000504632">
    <property type="component" value="Chromosome 7"/>
</dbReference>
<protein>
    <submittedName>
        <fullName evidence="11">E3 ubiquitin-protein ligase TRIM39-like</fullName>
    </submittedName>
</protein>
<dbReference type="PROSITE" id="PS50089">
    <property type="entry name" value="ZF_RING_2"/>
    <property type="match status" value="1"/>
</dbReference>
<dbReference type="GO" id="GO:0005737">
    <property type="term" value="C:cytoplasm"/>
    <property type="evidence" value="ECO:0007669"/>
    <property type="project" value="UniProtKB-ARBA"/>
</dbReference>
<reference evidence="11" key="1">
    <citation type="submission" date="2025-08" db="UniProtKB">
        <authorList>
            <consortium name="RefSeq"/>
        </authorList>
    </citation>
    <scope>IDENTIFICATION</scope>
</reference>
<keyword evidence="1" id="KW-0399">Innate immunity</keyword>
<dbReference type="InterPro" id="IPR001841">
    <property type="entry name" value="Znf_RING"/>
</dbReference>
<dbReference type="InterPro" id="IPR043136">
    <property type="entry name" value="B30.2/SPRY_sf"/>
</dbReference>
<evidence type="ECO:0000313" key="10">
    <source>
        <dbReference type="Proteomes" id="UP000504632"/>
    </source>
</evidence>
<dbReference type="Pfam" id="PF13445">
    <property type="entry name" value="zf-RING_UBOX"/>
    <property type="match status" value="1"/>
</dbReference>
<dbReference type="SUPFAM" id="SSF57845">
    <property type="entry name" value="B-box zinc-binding domain"/>
    <property type="match status" value="1"/>
</dbReference>
<dbReference type="CDD" id="cd19802">
    <property type="entry name" value="Bbox1_TRIM8-like"/>
    <property type="match status" value="1"/>
</dbReference>
<dbReference type="Gene3D" id="3.30.160.60">
    <property type="entry name" value="Classic Zinc Finger"/>
    <property type="match status" value="1"/>
</dbReference>
<dbReference type="SMART" id="SM00336">
    <property type="entry name" value="BBOX"/>
    <property type="match status" value="2"/>
</dbReference>
<keyword evidence="3 6" id="KW-0863">Zinc-finger</keyword>
<dbReference type="Pfam" id="PF13765">
    <property type="entry name" value="PRY"/>
    <property type="match status" value="1"/>
</dbReference>
<dbReference type="PROSITE" id="PS50119">
    <property type="entry name" value="ZF_BBOX"/>
    <property type="match status" value="1"/>
</dbReference>
<dbReference type="InterPro" id="IPR027370">
    <property type="entry name" value="Znf-RING_euk"/>
</dbReference>
<proteinExistence type="predicted"/>
<dbReference type="InterPro" id="IPR006574">
    <property type="entry name" value="PRY"/>
</dbReference>
<dbReference type="FunFam" id="2.60.120.920:FF:000004">
    <property type="entry name" value="Butyrophilin subfamily 1 member A1"/>
    <property type="match status" value="1"/>
</dbReference>
<organism evidence="10 11">
    <name type="scientific">Chanos chanos</name>
    <name type="common">Milkfish</name>
    <name type="synonym">Mugil chanos</name>
    <dbReference type="NCBI Taxonomy" id="29144"/>
    <lineage>
        <taxon>Eukaryota</taxon>
        <taxon>Metazoa</taxon>
        <taxon>Chordata</taxon>
        <taxon>Craniata</taxon>
        <taxon>Vertebrata</taxon>
        <taxon>Euteleostomi</taxon>
        <taxon>Actinopterygii</taxon>
        <taxon>Neopterygii</taxon>
        <taxon>Teleostei</taxon>
        <taxon>Ostariophysi</taxon>
        <taxon>Gonorynchiformes</taxon>
        <taxon>Chanidae</taxon>
        <taxon>Chanos</taxon>
    </lineage>
</organism>
<dbReference type="InterPro" id="IPR013083">
    <property type="entry name" value="Znf_RING/FYVE/PHD"/>
</dbReference>
<dbReference type="Gene3D" id="2.60.120.920">
    <property type="match status" value="1"/>
</dbReference>
<accession>A0A6J2VV91</accession>
<dbReference type="Pfam" id="PF00622">
    <property type="entry name" value="SPRY"/>
    <property type="match status" value="1"/>
</dbReference>
<dbReference type="PRINTS" id="PR01407">
    <property type="entry name" value="BUTYPHLNCDUF"/>
</dbReference>
<evidence type="ECO:0000256" key="6">
    <source>
        <dbReference type="PROSITE-ProRule" id="PRU00024"/>
    </source>
</evidence>
<gene>
    <name evidence="11" type="primary">LOC115816278</name>
</gene>
<dbReference type="SUPFAM" id="SSF57850">
    <property type="entry name" value="RING/U-box"/>
    <property type="match status" value="1"/>
</dbReference>
<dbReference type="InterPro" id="IPR058030">
    <property type="entry name" value="TRIM8/14/16/25/29/45/65_CC"/>
</dbReference>
<dbReference type="AlphaFoldDB" id="A0A6J2VV91"/>
<keyword evidence="2" id="KW-0479">Metal-binding</keyword>
<dbReference type="Pfam" id="PF25600">
    <property type="entry name" value="TRIM_CC"/>
    <property type="match status" value="1"/>
</dbReference>
<dbReference type="InterPro" id="IPR013320">
    <property type="entry name" value="ConA-like_dom_sf"/>
</dbReference>
<name>A0A6J2VV91_CHACN</name>
<evidence type="ECO:0000259" key="8">
    <source>
        <dbReference type="PROSITE" id="PS50119"/>
    </source>
</evidence>
<dbReference type="PANTHER" id="PTHR25465">
    <property type="entry name" value="B-BOX DOMAIN CONTAINING"/>
    <property type="match status" value="1"/>
</dbReference>
<evidence type="ECO:0000259" key="9">
    <source>
        <dbReference type="PROSITE" id="PS50188"/>
    </source>
</evidence>
<evidence type="ECO:0000256" key="4">
    <source>
        <dbReference type="ARBA" id="ARBA00022833"/>
    </source>
</evidence>
<dbReference type="CDD" id="cd13733">
    <property type="entry name" value="SPRY_PRY_C-I_1"/>
    <property type="match status" value="1"/>
</dbReference>
<evidence type="ECO:0000256" key="1">
    <source>
        <dbReference type="ARBA" id="ARBA00022588"/>
    </source>
</evidence>
<keyword evidence="10" id="KW-1185">Reference proteome</keyword>
<feature type="domain" description="RING-type" evidence="7">
    <location>
        <begin position="15"/>
        <end position="55"/>
    </location>
</feature>
<dbReference type="InParanoid" id="A0A6J2VV91"/>
<dbReference type="SMART" id="SM00184">
    <property type="entry name" value="RING"/>
    <property type="match status" value="1"/>
</dbReference>
<dbReference type="GeneID" id="115816278"/>
<evidence type="ECO:0000259" key="7">
    <source>
        <dbReference type="PROSITE" id="PS50089"/>
    </source>
</evidence>
<dbReference type="InterPro" id="IPR001870">
    <property type="entry name" value="B30.2/SPRY"/>
</dbReference>
<dbReference type="InterPro" id="IPR017907">
    <property type="entry name" value="Znf_RING_CS"/>
</dbReference>
<dbReference type="OrthoDB" id="6270329at2759"/>
<dbReference type="SMART" id="SM00589">
    <property type="entry name" value="PRY"/>
    <property type="match status" value="1"/>
</dbReference>
<dbReference type="InterPro" id="IPR000315">
    <property type="entry name" value="Znf_B-box"/>
</dbReference>
<dbReference type="InterPro" id="IPR051051">
    <property type="entry name" value="E3_ubiq-ligase_TRIM/RNF"/>
</dbReference>
<evidence type="ECO:0000256" key="2">
    <source>
        <dbReference type="ARBA" id="ARBA00022723"/>
    </source>
</evidence>
<dbReference type="SUPFAM" id="SSF49899">
    <property type="entry name" value="Concanavalin A-like lectins/glucanases"/>
    <property type="match status" value="1"/>
</dbReference>
<keyword evidence="5" id="KW-0391">Immunity</keyword>
<dbReference type="InterPro" id="IPR003879">
    <property type="entry name" value="Butyrophylin_SPRY"/>
</dbReference>
<dbReference type="RefSeq" id="XP_030635101.1">
    <property type="nucleotide sequence ID" value="XM_030779241.1"/>
</dbReference>
<dbReference type="Gene3D" id="4.10.830.40">
    <property type="match status" value="1"/>
</dbReference>
<dbReference type="Pfam" id="PF00643">
    <property type="entry name" value="zf-B_box"/>
    <property type="match status" value="1"/>
</dbReference>
<feature type="domain" description="B box-type" evidence="8">
    <location>
        <begin position="141"/>
        <end position="177"/>
    </location>
</feature>
<dbReference type="PROSITE" id="PS50188">
    <property type="entry name" value="B302_SPRY"/>
    <property type="match status" value="1"/>
</dbReference>
<dbReference type="InterPro" id="IPR003877">
    <property type="entry name" value="SPRY_dom"/>
</dbReference>
<dbReference type="PANTHER" id="PTHR25465:SF32">
    <property type="entry name" value="BLOODTHIRSTY-RELATED GENE FAMILY, MEMBER 16 ISOFORM X1-RELATED"/>
    <property type="match status" value="1"/>
</dbReference>
<keyword evidence="4" id="KW-0862">Zinc</keyword>